<keyword evidence="1" id="KW-0815">Transposition</keyword>
<dbReference type="RefSeq" id="WP_132497329.1">
    <property type="nucleotide sequence ID" value="NZ_SMAS01000019.1"/>
</dbReference>
<name>A0A4R3NFA9_9GAMM</name>
<gene>
    <name evidence="5" type="ORF">EC835_1193</name>
</gene>
<evidence type="ECO:0000256" key="3">
    <source>
        <dbReference type="ARBA" id="ARBA00023172"/>
    </source>
</evidence>
<keyword evidence="3" id="KW-0233">DNA recombination</keyword>
<dbReference type="AlphaFoldDB" id="A0A4R3NFA9"/>
<protein>
    <submittedName>
        <fullName evidence="5">IS6 family transposase</fullName>
    </submittedName>
</protein>
<reference evidence="5 6" key="1">
    <citation type="submission" date="2019-03" db="EMBL/GenBank/DDBJ databases">
        <title>Genomic analyses of the natural microbiome of Caenorhabditis elegans.</title>
        <authorList>
            <person name="Samuel B."/>
        </authorList>
    </citation>
    <scope>NUCLEOTIDE SEQUENCE [LARGE SCALE GENOMIC DNA]</scope>
    <source>
        <strain evidence="5 6">JUb102</strain>
    </source>
</reference>
<feature type="domain" description="DDE" evidence="4">
    <location>
        <begin position="74"/>
        <end position="212"/>
    </location>
</feature>
<proteinExistence type="predicted"/>
<sequence length="234" mass="27352">MNAFKGRHFTGIIILWAVRWYCKYGISYRELQEMLAERGVNVDHTTLYRWVQHYAPQLDKKLRWYWHNSIGARTWHLDETDIKINGKWAYLYRAVDSKGNTLDFYLLLRRNTKAAYRFLSKLFNRMKKGSALKVINTDKAASYGRAIMLLKKEGKCPAGVEHRQIKYRNNVIESDHGKLKRIINPTLGFKSLKTAHATIKGIEAMRALRKGQAEQFYYGHPLGEVRLVNRAFGL</sequence>
<dbReference type="GO" id="GO:0032196">
    <property type="term" value="P:transposition"/>
    <property type="evidence" value="ECO:0007669"/>
    <property type="project" value="UniProtKB-KW"/>
</dbReference>
<comment type="caution">
    <text evidence="5">The sequence shown here is derived from an EMBL/GenBank/DDBJ whole genome shotgun (WGS) entry which is preliminary data.</text>
</comment>
<organism evidence="5 6">
    <name type="scientific">Providencia alcalifaciens</name>
    <dbReference type="NCBI Taxonomy" id="126385"/>
    <lineage>
        <taxon>Bacteria</taxon>
        <taxon>Pseudomonadati</taxon>
        <taxon>Pseudomonadota</taxon>
        <taxon>Gammaproteobacteria</taxon>
        <taxon>Enterobacterales</taxon>
        <taxon>Morganellaceae</taxon>
        <taxon>Providencia</taxon>
    </lineage>
</organism>
<dbReference type="PANTHER" id="PTHR35528:SF3">
    <property type="entry name" value="BLL1675 PROTEIN"/>
    <property type="match status" value="1"/>
</dbReference>
<evidence type="ECO:0000313" key="6">
    <source>
        <dbReference type="Proteomes" id="UP000295055"/>
    </source>
</evidence>
<evidence type="ECO:0000313" key="5">
    <source>
        <dbReference type="EMBL" id="TCT28164.1"/>
    </source>
</evidence>
<evidence type="ECO:0000256" key="1">
    <source>
        <dbReference type="ARBA" id="ARBA00022578"/>
    </source>
</evidence>
<dbReference type="GO" id="GO:0003677">
    <property type="term" value="F:DNA binding"/>
    <property type="evidence" value="ECO:0007669"/>
    <property type="project" value="UniProtKB-KW"/>
</dbReference>
<dbReference type="NCBIfam" id="NF033587">
    <property type="entry name" value="transpos_IS6"/>
    <property type="match status" value="1"/>
</dbReference>
<accession>A0A4R3NFA9</accession>
<dbReference type="EMBL" id="SMAS01000019">
    <property type="protein sequence ID" value="TCT28164.1"/>
    <property type="molecule type" value="Genomic_DNA"/>
</dbReference>
<dbReference type="InterPro" id="IPR052183">
    <property type="entry name" value="IS_Transposase"/>
</dbReference>
<keyword evidence="2" id="KW-0238">DNA-binding</keyword>
<dbReference type="InterPro" id="IPR047930">
    <property type="entry name" value="Transpos_IS6"/>
</dbReference>
<dbReference type="InterPro" id="IPR012337">
    <property type="entry name" value="RNaseH-like_sf"/>
</dbReference>
<dbReference type="PANTHER" id="PTHR35528">
    <property type="entry name" value="BLL1675 PROTEIN"/>
    <property type="match status" value="1"/>
</dbReference>
<dbReference type="OrthoDB" id="4315389at2"/>
<evidence type="ECO:0000259" key="4">
    <source>
        <dbReference type="Pfam" id="PF13610"/>
    </source>
</evidence>
<dbReference type="InterPro" id="IPR032874">
    <property type="entry name" value="DDE_dom"/>
</dbReference>
<dbReference type="Proteomes" id="UP000295055">
    <property type="component" value="Unassembled WGS sequence"/>
</dbReference>
<dbReference type="SUPFAM" id="SSF53098">
    <property type="entry name" value="Ribonuclease H-like"/>
    <property type="match status" value="1"/>
</dbReference>
<dbReference type="Pfam" id="PF13610">
    <property type="entry name" value="DDE_Tnp_IS240"/>
    <property type="match status" value="1"/>
</dbReference>
<evidence type="ECO:0000256" key="2">
    <source>
        <dbReference type="ARBA" id="ARBA00023125"/>
    </source>
</evidence>
<dbReference type="GO" id="GO:0006310">
    <property type="term" value="P:DNA recombination"/>
    <property type="evidence" value="ECO:0007669"/>
    <property type="project" value="UniProtKB-KW"/>
</dbReference>